<comment type="subcellular location">
    <subcellularLocation>
        <location evidence="1">Nucleus</location>
    </subcellularLocation>
</comment>
<reference evidence="7" key="1">
    <citation type="submission" date="2022-11" db="EMBL/GenBank/DDBJ databases">
        <authorList>
            <person name="Scott C."/>
            <person name="Bruce N."/>
        </authorList>
    </citation>
    <scope>NUCLEOTIDE SEQUENCE</scope>
</reference>
<dbReference type="CDD" id="cd12148">
    <property type="entry name" value="fungal_TF_MHR"/>
    <property type="match status" value="1"/>
</dbReference>
<dbReference type="PANTHER" id="PTHR47338:SF7">
    <property type="entry name" value="ZN(II)2CYS6 TRANSCRIPTION FACTOR (EUROFUNG)"/>
    <property type="match status" value="1"/>
</dbReference>
<protein>
    <recommendedName>
        <fullName evidence="6">Xylanolytic transcriptional activator regulatory domain-containing protein</fullName>
    </recommendedName>
</protein>
<evidence type="ECO:0000256" key="4">
    <source>
        <dbReference type="ARBA" id="ARBA00023163"/>
    </source>
</evidence>
<accession>A0A9P1M9U3</accession>
<keyword evidence="3" id="KW-0805">Transcription regulation</keyword>
<evidence type="ECO:0000256" key="3">
    <source>
        <dbReference type="ARBA" id="ARBA00023015"/>
    </source>
</evidence>
<evidence type="ECO:0000256" key="2">
    <source>
        <dbReference type="ARBA" id="ARBA00022723"/>
    </source>
</evidence>
<dbReference type="InterPro" id="IPR050815">
    <property type="entry name" value="TF_fung"/>
</dbReference>
<dbReference type="GO" id="GO:0000981">
    <property type="term" value="F:DNA-binding transcription factor activity, RNA polymerase II-specific"/>
    <property type="evidence" value="ECO:0007669"/>
    <property type="project" value="InterPro"/>
</dbReference>
<evidence type="ECO:0000259" key="6">
    <source>
        <dbReference type="Pfam" id="PF04082"/>
    </source>
</evidence>
<evidence type="ECO:0000256" key="1">
    <source>
        <dbReference type="ARBA" id="ARBA00004123"/>
    </source>
</evidence>
<dbReference type="GO" id="GO:0005634">
    <property type="term" value="C:nucleus"/>
    <property type="evidence" value="ECO:0007669"/>
    <property type="project" value="UniProtKB-SubCell"/>
</dbReference>
<dbReference type="InterPro" id="IPR007219">
    <property type="entry name" value="XnlR_reg_dom"/>
</dbReference>
<evidence type="ECO:0000313" key="7">
    <source>
        <dbReference type="EMBL" id="CAI4213661.1"/>
    </source>
</evidence>
<keyword evidence="8" id="KW-1185">Reference proteome</keyword>
<dbReference type="PANTHER" id="PTHR47338">
    <property type="entry name" value="ZN(II)2CYS6 TRANSCRIPTION FACTOR (EUROFUNG)-RELATED"/>
    <property type="match status" value="1"/>
</dbReference>
<gene>
    <name evidence="7" type="ORF">PPNO1_LOCUS3405</name>
</gene>
<organism evidence="7 8">
    <name type="scientific">Parascedosporium putredinis</name>
    <dbReference type="NCBI Taxonomy" id="1442378"/>
    <lineage>
        <taxon>Eukaryota</taxon>
        <taxon>Fungi</taxon>
        <taxon>Dikarya</taxon>
        <taxon>Ascomycota</taxon>
        <taxon>Pezizomycotina</taxon>
        <taxon>Sordariomycetes</taxon>
        <taxon>Hypocreomycetidae</taxon>
        <taxon>Microascales</taxon>
        <taxon>Microascaceae</taxon>
        <taxon>Parascedosporium</taxon>
    </lineage>
</organism>
<evidence type="ECO:0000313" key="8">
    <source>
        <dbReference type="Proteomes" id="UP000838763"/>
    </source>
</evidence>
<dbReference type="Proteomes" id="UP000838763">
    <property type="component" value="Unassembled WGS sequence"/>
</dbReference>
<dbReference type="EMBL" id="CALLCH030000008">
    <property type="protein sequence ID" value="CAI4213661.1"/>
    <property type="molecule type" value="Genomic_DNA"/>
</dbReference>
<sequence>MAEWNQGQIDRNLLKALCASGMRLLCLERPLDKSIPIVWMREVQQELLSRLGKTTIADLQTLLLLIKFHFTFKFTEEVWTLLAMAARIAFTKRLNYERPTVDPVVQECLRRLMWTVFYLDKLFSGGIEDLTLCPSERIHIRLPSNDRCFQRGIRSRSHFLRDPGDKKSDMDALAYRIKLFDLRDRIFRYTRRVVLEKSSPFVSREELCALDEELVLFKTTLPDELETDDAQLKLMCHSSEARTYVMLHSTIHLCRCDLYRFLVPGIREAVSSEAMENTPPEYIDHCQRQCLGSALSLCDLWSKLYHLETDRDIDSPTLVIAMSPSIAPDVQNQPHRRSKHAFAPDGNESVEIVARSPIPAREPWMGRVGTLETTSGDRRGWPTLPVGRELDPEDAYFTGYNPLNPHNLVYGAMDVGAAALEHPEMAMPVDPFDLQLNPYADAQLFPVINP</sequence>
<feature type="domain" description="Xylanolytic transcriptional activator regulatory" evidence="6">
    <location>
        <begin position="53"/>
        <end position="163"/>
    </location>
</feature>
<keyword evidence="5" id="KW-0539">Nucleus</keyword>
<dbReference type="OrthoDB" id="4685598at2759"/>
<comment type="caution">
    <text evidence="7">The sequence shown here is derived from an EMBL/GenBank/DDBJ whole genome shotgun (WGS) entry which is preliminary data.</text>
</comment>
<keyword evidence="4" id="KW-0804">Transcription</keyword>
<keyword evidence="2" id="KW-0479">Metal-binding</keyword>
<proteinExistence type="predicted"/>
<dbReference type="Pfam" id="PF04082">
    <property type="entry name" value="Fungal_trans"/>
    <property type="match status" value="1"/>
</dbReference>
<name>A0A9P1M9U3_9PEZI</name>
<dbReference type="AlphaFoldDB" id="A0A9P1M9U3"/>
<dbReference type="GO" id="GO:0006351">
    <property type="term" value="P:DNA-templated transcription"/>
    <property type="evidence" value="ECO:0007669"/>
    <property type="project" value="InterPro"/>
</dbReference>
<dbReference type="GO" id="GO:0008270">
    <property type="term" value="F:zinc ion binding"/>
    <property type="evidence" value="ECO:0007669"/>
    <property type="project" value="InterPro"/>
</dbReference>
<dbReference type="GO" id="GO:0003677">
    <property type="term" value="F:DNA binding"/>
    <property type="evidence" value="ECO:0007669"/>
    <property type="project" value="InterPro"/>
</dbReference>
<evidence type="ECO:0000256" key="5">
    <source>
        <dbReference type="ARBA" id="ARBA00023242"/>
    </source>
</evidence>